<proteinExistence type="predicted"/>
<evidence type="ECO:0000313" key="3">
    <source>
        <dbReference type="Proteomes" id="UP001566132"/>
    </source>
</evidence>
<accession>A0ABD1F227</accession>
<evidence type="ECO:0000313" key="2">
    <source>
        <dbReference type="EMBL" id="KAL1509310.1"/>
    </source>
</evidence>
<comment type="caution">
    <text evidence="2">The sequence shown here is derived from an EMBL/GenBank/DDBJ whole genome shotgun (WGS) entry which is preliminary data.</text>
</comment>
<sequence>MEKLAGQRQEVKTRDEIHHDTKQHAKEKQQKYKTHYDKRRYEGVNYEIGDIVVIRRHPITCYTQMKLYRNHGEDQNTDLSEENDFECQEYPDIEVVEEEENHSGEKDWISEEEGESSEVEAPSRETCRQRVPRRNQKPSYLEDYVCGTNILQDGRML</sequence>
<gene>
    <name evidence="2" type="ORF">ABEB36_004072</name>
</gene>
<evidence type="ECO:0000256" key="1">
    <source>
        <dbReference type="SAM" id="MobiDB-lite"/>
    </source>
</evidence>
<feature type="compositionally biased region" description="Basic and acidic residues" evidence="1">
    <location>
        <begin position="1"/>
        <end position="30"/>
    </location>
</feature>
<name>A0ABD1F227_HYPHA</name>
<organism evidence="2 3">
    <name type="scientific">Hypothenemus hampei</name>
    <name type="common">Coffee berry borer</name>
    <dbReference type="NCBI Taxonomy" id="57062"/>
    <lineage>
        <taxon>Eukaryota</taxon>
        <taxon>Metazoa</taxon>
        <taxon>Ecdysozoa</taxon>
        <taxon>Arthropoda</taxon>
        <taxon>Hexapoda</taxon>
        <taxon>Insecta</taxon>
        <taxon>Pterygota</taxon>
        <taxon>Neoptera</taxon>
        <taxon>Endopterygota</taxon>
        <taxon>Coleoptera</taxon>
        <taxon>Polyphaga</taxon>
        <taxon>Cucujiformia</taxon>
        <taxon>Curculionidae</taxon>
        <taxon>Scolytinae</taxon>
        <taxon>Hypothenemus</taxon>
    </lineage>
</organism>
<reference evidence="2 3" key="1">
    <citation type="submission" date="2024-05" db="EMBL/GenBank/DDBJ databases">
        <title>Genetic variation in Jamaican populations of the coffee berry borer (Hypothenemus hampei).</title>
        <authorList>
            <person name="Errbii M."/>
            <person name="Myrie A."/>
        </authorList>
    </citation>
    <scope>NUCLEOTIDE SEQUENCE [LARGE SCALE GENOMIC DNA]</scope>
    <source>
        <strain evidence="2">JA-Hopewell-2020-01-JO</strain>
        <tissue evidence="2">Whole body</tissue>
    </source>
</reference>
<feature type="region of interest" description="Disordered" evidence="1">
    <location>
        <begin position="95"/>
        <end position="133"/>
    </location>
</feature>
<protein>
    <submittedName>
        <fullName evidence="2">Uncharacterized protein</fullName>
    </submittedName>
</protein>
<dbReference type="AlphaFoldDB" id="A0ABD1F227"/>
<dbReference type="Proteomes" id="UP001566132">
    <property type="component" value="Unassembled WGS sequence"/>
</dbReference>
<keyword evidence="3" id="KW-1185">Reference proteome</keyword>
<feature type="region of interest" description="Disordered" evidence="1">
    <location>
        <begin position="1"/>
        <end position="34"/>
    </location>
</feature>
<dbReference type="EMBL" id="JBDJPC010000003">
    <property type="protein sequence ID" value="KAL1509310.1"/>
    <property type="molecule type" value="Genomic_DNA"/>
</dbReference>